<name>A0A5R8KJT1_9BACT</name>
<organism evidence="1 2">
    <name type="scientific">Phragmitibacter flavus</name>
    <dbReference type="NCBI Taxonomy" id="2576071"/>
    <lineage>
        <taxon>Bacteria</taxon>
        <taxon>Pseudomonadati</taxon>
        <taxon>Verrucomicrobiota</taxon>
        <taxon>Verrucomicrobiia</taxon>
        <taxon>Verrucomicrobiales</taxon>
        <taxon>Verrucomicrobiaceae</taxon>
        <taxon>Phragmitibacter</taxon>
    </lineage>
</organism>
<accession>A0A5R8KJT1</accession>
<keyword evidence="2" id="KW-1185">Reference proteome</keyword>
<sequence>MLTVMFFMAEPCSHSFTVWARLGLIHIEKRDLLEAAAVSGMMAGMTRCLRVFPVFLLMSCVLVMSGCEVLHENEKVVLGDRVKLRNIEFKCTYQGKPVTCVSASVKGNTGGYYALFEGNTFAKLVAKPGLQIYTTIQDGTRSDRVIREESEARAFKVLTAKAVLVEALPFDDRPDSRRDPMNILPAFMITAPLLVPATVLSGLTEENAITALEKRGVVVGAPWETVIKEIGEQRVRIDEQKQVMRYGPGIELVYRSAVIKFEKGKVSGIYTGEFYAD</sequence>
<reference evidence="1 2" key="1">
    <citation type="submission" date="2019-05" db="EMBL/GenBank/DDBJ databases">
        <title>Verrucobacter flavum gen. nov., sp. nov. a new member of the family Verrucomicrobiaceae.</title>
        <authorList>
            <person name="Szuroczki S."/>
            <person name="Abbaszade G."/>
            <person name="Szabo A."/>
            <person name="Felfoldi T."/>
            <person name="Schumann P."/>
            <person name="Boka K."/>
            <person name="Keki Z."/>
            <person name="Toumi M."/>
            <person name="Toth E."/>
        </authorList>
    </citation>
    <scope>NUCLEOTIDE SEQUENCE [LARGE SCALE GENOMIC DNA]</scope>
    <source>
        <strain evidence="1 2">MG-N-17</strain>
    </source>
</reference>
<dbReference type="EMBL" id="VAUV01000001">
    <property type="protein sequence ID" value="TLD72574.1"/>
    <property type="molecule type" value="Genomic_DNA"/>
</dbReference>
<dbReference type="Proteomes" id="UP000306196">
    <property type="component" value="Unassembled WGS sequence"/>
</dbReference>
<dbReference type="AlphaFoldDB" id="A0A5R8KJT1"/>
<proteinExistence type="predicted"/>
<evidence type="ECO:0000313" key="2">
    <source>
        <dbReference type="Proteomes" id="UP000306196"/>
    </source>
</evidence>
<gene>
    <name evidence="1" type="ORF">FEM03_00420</name>
</gene>
<protein>
    <submittedName>
        <fullName evidence="1">Uncharacterized protein</fullName>
    </submittedName>
</protein>
<evidence type="ECO:0000313" key="1">
    <source>
        <dbReference type="EMBL" id="TLD72574.1"/>
    </source>
</evidence>
<comment type="caution">
    <text evidence="1">The sequence shown here is derived from an EMBL/GenBank/DDBJ whole genome shotgun (WGS) entry which is preliminary data.</text>
</comment>